<evidence type="ECO:0000256" key="3">
    <source>
        <dbReference type="ARBA" id="ARBA00022692"/>
    </source>
</evidence>
<protein>
    <submittedName>
        <fullName evidence="7">Biopolymer transport protein ExbD</fullName>
    </submittedName>
</protein>
<dbReference type="Gene3D" id="3.30.420.270">
    <property type="match status" value="1"/>
</dbReference>
<evidence type="ECO:0000256" key="5">
    <source>
        <dbReference type="ARBA" id="ARBA00023136"/>
    </source>
</evidence>
<feature type="transmembrane region" description="Helical" evidence="6">
    <location>
        <begin position="12"/>
        <end position="35"/>
    </location>
</feature>
<evidence type="ECO:0000256" key="1">
    <source>
        <dbReference type="ARBA" id="ARBA00004162"/>
    </source>
</evidence>
<keyword evidence="3 6" id="KW-0812">Transmembrane</keyword>
<dbReference type="InterPro" id="IPR003400">
    <property type="entry name" value="ExbD"/>
</dbReference>
<keyword evidence="2" id="KW-1003">Cell membrane</keyword>
<dbReference type="Pfam" id="PF02472">
    <property type="entry name" value="ExbD"/>
    <property type="match status" value="1"/>
</dbReference>
<gene>
    <name evidence="7" type="ORF">GALL_197990</name>
</gene>
<organism evidence="7">
    <name type="scientific">mine drainage metagenome</name>
    <dbReference type="NCBI Taxonomy" id="410659"/>
    <lineage>
        <taxon>unclassified sequences</taxon>
        <taxon>metagenomes</taxon>
        <taxon>ecological metagenomes</taxon>
    </lineage>
</organism>
<name>A0A1J5SDA4_9ZZZZ</name>
<comment type="subcellular location">
    <subcellularLocation>
        <location evidence="1">Cell membrane</location>
        <topology evidence="1">Single-pass membrane protein</topology>
    </subcellularLocation>
</comment>
<keyword evidence="4 6" id="KW-1133">Transmembrane helix</keyword>
<accession>A0A1J5SDA4</accession>
<dbReference type="GO" id="GO:0022857">
    <property type="term" value="F:transmembrane transporter activity"/>
    <property type="evidence" value="ECO:0007669"/>
    <property type="project" value="InterPro"/>
</dbReference>
<evidence type="ECO:0000256" key="2">
    <source>
        <dbReference type="ARBA" id="ARBA00022475"/>
    </source>
</evidence>
<evidence type="ECO:0000256" key="4">
    <source>
        <dbReference type="ARBA" id="ARBA00022989"/>
    </source>
</evidence>
<sequence>MKYFETRKARIEIIPMIDIMFFLLVFFIMVTLHMIPDAGIASRLPTSSTAQAMPKPQLTLAVDKAGVIHLEHQTLTPQQLTAVLKAKPNPDALQVTLAGDKDTSLQQLMAVMDACRAAGVTKIGLAAQPGGGGTQP</sequence>
<keyword evidence="5 6" id="KW-0472">Membrane</keyword>
<evidence type="ECO:0000256" key="6">
    <source>
        <dbReference type="SAM" id="Phobius"/>
    </source>
</evidence>
<dbReference type="AlphaFoldDB" id="A0A1J5SDA4"/>
<dbReference type="GO" id="GO:0005886">
    <property type="term" value="C:plasma membrane"/>
    <property type="evidence" value="ECO:0007669"/>
    <property type="project" value="UniProtKB-SubCell"/>
</dbReference>
<evidence type="ECO:0000313" key="7">
    <source>
        <dbReference type="EMBL" id="OIQ98205.1"/>
    </source>
</evidence>
<comment type="caution">
    <text evidence="7">The sequence shown here is derived from an EMBL/GenBank/DDBJ whole genome shotgun (WGS) entry which is preliminary data.</text>
</comment>
<dbReference type="PANTHER" id="PTHR30558">
    <property type="entry name" value="EXBD MEMBRANE COMPONENT OF PMF-DRIVEN MACROMOLECULE IMPORT SYSTEM"/>
    <property type="match status" value="1"/>
</dbReference>
<reference evidence="7" key="1">
    <citation type="submission" date="2016-10" db="EMBL/GenBank/DDBJ databases">
        <title>Sequence of Gallionella enrichment culture.</title>
        <authorList>
            <person name="Poehlein A."/>
            <person name="Muehling M."/>
            <person name="Daniel R."/>
        </authorList>
    </citation>
    <scope>NUCLEOTIDE SEQUENCE</scope>
</reference>
<dbReference type="EMBL" id="MLJW01000122">
    <property type="protein sequence ID" value="OIQ98205.1"/>
    <property type="molecule type" value="Genomic_DNA"/>
</dbReference>
<proteinExistence type="predicted"/>